<dbReference type="GO" id="GO:0003677">
    <property type="term" value="F:DNA binding"/>
    <property type="evidence" value="ECO:0007669"/>
    <property type="project" value="UniProtKB-UniRule"/>
</dbReference>
<organism evidence="4 5">
    <name type="scientific">Candidatus Nitrosocosmicus franklandianus</name>
    <dbReference type="NCBI Taxonomy" id="1798806"/>
    <lineage>
        <taxon>Archaea</taxon>
        <taxon>Nitrososphaerota</taxon>
        <taxon>Nitrososphaeria</taxon>
        <taxon>Nitrososphaerales</taxon>
        <taxon>Nitrososphaeraceae</taxon>
        <taxon>Candidatus Nitrosocosmicus</taxon>
    </lineage>
</organism>
<dbReference type="OrthoDB" id="135877at2157"/>
<dbReference type="EMBL" id="LR216287">
    <property type="protein sequence ID" value="VFJ13645.1"/>
    <property type="molecule type" value="Genomic_DNA"/>
</dbReference>
<evidence type="ECO:0000259" key="3">
    <source>
        <dbReference type="PROSITE" id="PS50977"/>
    </source>
</evidence>
<dbReference type="GeneID" id="39420694"/>
<dbReference type="PROSITE" id="PS50977">
    <property type="entry name" value="HTH_TETR_2"/>
    <property type="match status" value="1"/>
</dbReference>
<dbReference type="AlphaFoldDB" id="A0A484IC75"/>
<dbReference type="PANTHER" id="PTHR43479:SF11">
    <property type="entry name" value="ACREF_ENVCD OPERON REPRESSOR-RELATED"/>
    <property type="match status" value="1"/>
</dbReference>
<dbReference type="PRINTS" id="PR00455">
    <property type="entry name" value="HTHTETR"/>
</dbReference>
<accession>A0A484IC75</accession>
<dbReference type="SUPFAM" id="SSF48498">
    <property type="entry name" value="Tetracyclin repressor-like, C-terminal domain"/>
    <property type="match status" value="1"/>
</dbReference>
<feature type="domain" description="HTH tetR-type" evidence="3">
    <location>
        <begin position="6"/>
        <end position="66"/>
    </location>
</feature>
<gene>
    <name evidence="4" type="primary">yfiR</name>
    <name evidence="4" type="ORF">NFRAN_1323</name>
</gene>
<dbReference type="InterPro" id="IPR050624">
    <property type="entry name" value="HTH-type_Tx_Regulator"/>
</dbReference>
<dbReference type="InterPro" id="IPR001647">
    <property type="entry name" value="HTH_TetR"/>
</dbReference>
<dbReference type="KEGG" id="nfn:NFRAN_1323"/>
<dbReference type="PANTHER" id="PTHR43479">
    <property type="entry name" value="ACREF/ENVCD OPERON REPRESSOR-RELATED"/>
    <property type="match status" value="1"/>
</dbReference>
<dbReference type="Pfam" id="PF00440">
    <property type="entry name" value="TetR_N"/>
    <property type="match status" value="1"/>
</dbReference>
<feature type="DNA-binding region" description="H-T-H motif" evidence="2">
    <location>
        <begin position="29"/>
        <end position="48"/>
    </location>
</feature>
<evidence type="ECO:0000313" key="5">
    <source>
        <dbReference type="Proteomes" id="UP000294299"/>
    </source>
</evidence>
<evidence type="ECO:0000313" key="4">
    <source>
        <dbReference type="EMBL" id="VFJ13645.1"/>
    </source>
</evidence>
<dbReference type="RefSeq" id="WP_134483608.1">
    <property type="nucleotide sequence ID" value="NZ_LR216287.1"/>
</dbReference>
<dbReference type="SUPFAM" id="SSF46689">
    <property type="entry name" value="Homeodomain-like"/>
    <property type="match status" value="1"/>
</dbReference>
<dbReference type="PROSITE" id="PS01081">
    <property type="entry name" value="HTH_TETR_1"/>
    <property type="match status" value="1"/>
</dbReference>
<name>A0A484IC75_9ARCH</name>
<protein>
    <submittedName>
        <fullName evidence="4">Putative HTH-type transcriptional regulator YfiR</fullName>
    </submittedName>
</protein>
<evidence type="ECO:0000256" key="1">
    <source>
        <dbReference type="ARBA" id="ARBA00023125"/>
    </source>
</evidence>
<dbReference type="InterPro" id="IPR036271">
    <property type="entry name" value="Tet_transcr_reg_TetR-rel_C_sf"/>
</dbReference>
<reference evidence="4 5" key="1">
    <citation type="submission" date="2019-02" db="EMBL/GenBank/DDBJ databases">
        <authorList>
            <person name="Lehtovirta-Morley E L."/>
        </authorList>
    </citation>
    <scope>NUCLEOTIDE SEQUENCE [LARGE SCALE GENOMIC DNA]</scope>
    <source>
        <strain evidence="4">NFRAN1</strain>
    </source>
</reference>
<evidence type="ECO:0000256" key="2">
    <source>
        <dbReference type="PROSITE-ProRule" id="PRU00335"/>
    </source>
</evidence>
<dbReference type="Proteomes" id="UP000294299">
    <property type="component" value="Chromosome NFRAN"/>
</dbReference>
<keyword evidence="1 2" id="KW-0238">DNA-binding</keyword>
<sequence>MSETREQKISEILKNSLKILAKNGYENTTIATIANESKVSRGILHYYFSNKEDLVSKVLAYSSENIIQTTIRGIKGKTPEEMADNIINDSIQSFKEYPDFYAFLFEMWCASRRSDKIKDQLVICSTKVTASIKKVLDEAIQNKILRIDIKKTEEISKVLLALFNGIAFEILLDPSRDLENKKYWIQVRNMVLSILKS</sequence>
<keyword evidence="5" id="KW-1185">Reference proteome</keyword>
<dbReference type="Gene3D" id="1.10.357.10">
    <property type="entry name" value="Tetracycline Repressor, domain 2"/>
    <property type="match status" value="1"/>
</dbReference>
<proteinExistence type="predicted"/>
<dbReference type="InterPro" id="IPR009057">
    <property type="entry name" value="Homeodomain-like_sf"/>
</dbReference>
<dbReference type="InterPro" id="IPR023772">
    <property type="entry name" value="DNA-bd_HTH_TetR-type_CS"/>
</dbReference>